<dbReference type="EMBL" id="FOHA01000002">
    <property type="protein sequence ID" value="SER60029.1"/>
    <property type="molecule type" value="Genomic_DNA"/>
</dbReference>
<sequence>MKKIGWLIAIVVIVVGGYFTYKMLTEDDYYTKITIVGEKEIKTTDRGEKIVDYLYELPGFNKDGKEKKLSFYGNKEVPLREEAYLKLKVNGGKGVVSWEEVPKNEVPEKALKELE</sequence>
<keyword evidence="1" id="KW-0812">Transmembrane</keyword>
<name>A0A1H9QJK2_9LACT</name>
<dbReference type="Pfam" id="PF06486">
    <property type="entry name" value="DUF1093"/>
    <property type="match status" value="1"/>
</dbReference>
<feature type="transmembrane region" description="Helical" evidence="1">
    <location>
        <begin position="6"/>
        <end position="24"/>
    </location>
</feature>
<protein>
    <recommendedName>
        <fullName evidence="4">YxeA family protein</fullName>
    </recommendedName>
</protein>
<evidence type="ECO:0000313" key="3">
    <source>
        <dbReference type="Proteomes" id="UP000198948"/>
    </source>
</evidence>
<organism evidence="2 3">
    <name type="scientific">Isobaculum melis</name>
    <dbReference type="NCBI Taxonomy" id="142588"/>
    <lineage>
        <taxon>Bacteria</taxon>
        <taxon>Bacillati</taxon>
        <taxon>Bacillota</taxon>
        <taxon>Bacilli</taxon>
        <taxon>Lactobacillales</taxon>
        <taxon>Carnobacteriaceae</taxon>
        <taxon>Isobaculum</taxon>
    </lineage>
</organism>
<evidence type="ECO:0008006" key="4">
    <source>
        <dbReference type="Google" id="ProtNLM"/>
    </source>
</evidence>
<dbReference type="Gene3D" id="2.40.50.480">
    <property type="match status" value="1"/>
</dbReference>
<dbReference type="STRING" id="142588.SAMN04488559_10288"/>
<accession>A0A1H9QJK2</accession>
<gene>
    <name evidence="2" type="ORF">SAMN04488559_10288</name>
</gene>
<evidence type="ECO:0000313" key="2">
    <source>
        <dbReference type="EMBL" id="SER60029.1"/>
    </source>
</evidence>
<dbReference type="InterPro" id="IPR006542">
    <property type="entry name" value="DUF1093"/>
</dbReference>
<dbReference type="AlphaFoldDB" id="A0A1H9QJK2"/>
<evidence type="ECO:0000256" key="1">
    <source>
        <dbReference type="SAM" id="Phobius"/>
    </source>
</evidence>
<keyword evidence="1" id="KW-1133">Transmembrane helix</keyword>
<dbReference type="PANTHER" id="PTHR36433:SF2">
    <property type="entry name" value="YXEA FAMILY PROTEIN"/>
    <property type="match status" value="1"/>
</dbReference>
<dbReference type="Proteomes" id="UP000198948">
    <property type="component" value="Unassembled WGS sequence"/>
</dbReference>
<proteinExistence type="predicted"/>
<dbReference type="OrthoDB" id="2243114at2"/>
<keyword evidence="3" id="KW-1185">Reference proteome</keyword>
<dbReference type="PANTHER" id="PTHR36433">
    <property type="entry name" value="HYPOTHETICAL CYTOSOLIC PROTEIN"/>
    <property type="match status" value="1"/>
</dbReference>
<dbReference type="NCBIfam" id="TIGR01655">
    <property type="entry name" value="yxeA_fam"/>
    <property type="match status" value="1"/>
</dbReference>
<dbReference type="RefSeq" id="WP_092649874.1">
    <property type="nucleotide sequence ID" value="NZ_FOHA01000002.1"/>
</dbReference>
<keyword evidence="1" id="KW-0472">Membrane</keyword>
<reference evidence="2 3" key="1">
    <citation type="submission" date="2016-10" db="EMBL/GenBank/DDBJ databases">
        <authorList>
            <person name="de Groot N.N."/>
        </authorList>
    </citation>
    <scope>NUCLEOTIDE SEQUENCE [LARGE SCALE GENOMIC DNA]</scope>
    <source>
        <strain evidence="2 3">DSM 13760</strain>
    </source>
</reference>
<dbReference type="SUPFAM" id="SSF159121">
    <property type="entry name" value="BC4932-like"/>
    <property type="match status" value="1"/>
</dbReference>
<dbReference type="InterPro" id="IPR036166">
    <property type="entry name" value="YxeA-like_sf"/>
</dbReference>